<protein>
    <submittedName>
        <fullName evidence="1">Uncharacterized protein</fullName>
    </submittedName>
</protein>
<accession>A0ABT5DIX3</accession>
<evidence type="ECO:0000313" key="2">
    <source>
        <dbReference type="Proteomes" id="UP001221838"/>
    </source>
</evidence>
<dbReference type="RefSeq" id="WP_272142877.1">
    <property type="nucleotide sequence ID" value="NZ_JAQNDM010000002.1"/>
</dbReference>
<dbReference type="EMBL" id="JAQNDM010000002">
    <property type="protein sequence ID" value="MDC0712743.1"/>
    <property type="molecule type" value="Genomic_DNA"/>
</dbReference>
<name>A0ABT5DIX3_9BACT</name>
<proteinExistence type="predicted"/>
<evidence type="ECO:0000313" key="1">
    <source>
        <dbReference type="EMBL" id="MDC0712743.1"/>
    </source>
</evidence>
<reference evidence="1 2" key="1">
    <citation type="submission" date="2022-11" db="EMBL/GenBank/DDBJ databases">
        <title>Minimal conservation of predation-associated metabolite biosynthetic gene clusters underscores biosynthetic potential of Myxococcota including descriptions for ten novel species: Archangium lansinium sp. nov., Myxococcus landrumus sp. nov., Nannocystis bai.</title>
        <authorList>
            <person name="Ahearne A."/>
            <person name="Stevens C."/>
            <person name="Dowd S."/>
        </authorList>
    </citation>
    <scope>NUCLEOTIDE SEQUENCE [LARGE SCALE GENOMIC DNA]</scope>
    <source>
        <strain evidence="1 2">NCWAL01</strain>
    </source>
</reference>
<keyword evidence="2" id="KW-1185">Reference proteome</keyword>
<dbReference type="Proteomes" id="UP001221838">
    <property type="component" value="Unassembled WGS sequence"/>
</dbReference>
<gene>
    <name evidence="1" type="ORF">POL68_30055</name>
</gene>
<organism evidence="1 2">
    <name type="scientific">Stigmatella ashevillensis</name>
    <dbReference type="NCBI Taxonomy" id="2995309"/>
    <lineage>
        <taxon>Bacteria</taxon>
        <taxon>Pseudomonadati</taxon>
        <taxon>Myxococcota</taxon>
        <taxon>Myxococcia</taxon>
        <taxon>Myxococcales</taxon>
        <taxon>Cystobacterineae</taxon>
        <taxon>Archangiaceae</taxon>
        <taxon>Stigmatella</taxon>
    </lineage>
</organism>
<comment type="caution">
    <text evidence="1">The sequence shown here is derived from an EMBL/GenBank/DDBJ whole genome shotgun (WGS) entry which is preliminary data.</text>
</comment>
<sequence length="277" mass="30080">MPIFLPVALGGLALTALGLGVKRVLDEVSARSPYAEGSSAAEAMARHQERVAALRAVRQRVKERMHAYGERQERTRRETVEPFLTLLARLERWGQASAAEVLTGSGRDALAALPKGPVLRGSRHAWALLGVSGEEPPQAWEGMLEWLDRGLLTEDARVEVAGVSLYPAAACRPVSEHELEVVRAFEQAGESLRQVESFLEAVHARLEALDGRVGMLQGRASAQLAYLDPASFEAERPEPRERLRRLGALMGELAEALRQPVLLQDGGLAPLPVPLSG</sequence>